<sequence>MKTVGPLSGGHRRSCPRTRRGWPRFDRRQVNMQQPPFFDALVFGDFFLPLLRQPGCLKRESLETKEVPTVPHNSDSYNCVPHAKDGSCCYPHSDDGSNCFTQKRDSDCVCSTQKQLFDCTTQQRWFQLFHTETVIPIVCVCSTQKRLFDCTTQQRCFRLFQTETIVPTIPPETTVPTVPPRNNSSDCSTQKQ</sequence>
<reference evidence="2" key="1">
    <citation type="submission" date="2020-07" db="EMBL/GenBank/DDBJ databases">
        <title>Multicomponent nature underlies the extraordinary mechanical properties of spider dragline silk.</title>
        <authorList>
            <person name="Kono N."/>
            <person name="Nakamura H."/>
            <person name="Mori M."/>
            <person name="Yoshida Y."/>
            <person name="Ohtoshi R."/>
            <person name="Malay A.D."/>
            <person name="Moran D.A.P."/>
            <person name="Tomita M."/>
            <person name="Numata K."/>
            <person name="Arakawa K."/>
        </authorList>
    </citation>
    <scope>NUCLEOTIDE SEQUENCE</scope>
</reference>
<feature type="compositionally biased region" description="Polar residues" evidence="1">
    <location>
        <begin position="181"/>
        <end position="192"/>
    </location>
</feature>
<dbReference type="AlphaFoldDB" id="A0A8X6FM63"/>
<feature type="compositionally biased region" description="Basic residues" evidence="1">
    <location>
        <begin position="10"/>
        <end position="21"/>
    </location>
</feature>
<keyword evidence="3" id="KW-1185">Reference proteome</keyword>
<evidence type="ECO:0000313" key="3">
    <source>
        <dbReference type="Proteomes" id="UP000887116"/>
    </source>
</evidence>
<comment type="caution">
    <text evidence="2">The sequence shown here is derived from an EMBL/GenBank/DDBJ whole genome shotgun (WGS) entry which is preliminary data.</text>
</comment>
<accession>A0A8X6FM63</accession>
<evidence type="ECO:0000313" key="2">
    <source>
        <dbReference type="EMBL" id="GFQ84445.1"/>
    </source>
</evidence>
<proteinExistence type="predicted"/>
<feature type="region of interest" description="Disordered" evidence="1">
    <location>
        <begin position="170"/>
        <end position="192"/>
    </location>
</feature>
<dbReference type="Proteomes" id="UP000887116">
    <property type="component" value="Unassembled WGS sequence"/>
</dbReference>
<evidence type="ECO:0000256" key="1">
    <source>
        <dbReference type="SAM" id="MobiDB-lite"/>
    </source>
</evidence>
<gene>
    <name evidence="2" type="ORF">TNCT_237541</name>
</gene>
<organism evidence="2 3">
    <name type="scientific">Trichonephila clavata</name>
    <name type="common">Joro spider</name>
    <name type="synonym">Nephila clavata</name>
    <dbReference type="NCBI Taxonomy" id="2740835"/>
    <lineage>
        <taxon>Eukaryota</taxon>
        <taxon>Metazoa</taxon>
        <taxon>Ecdysozoa</taxon>
        <taxon>Arthropoda</taxon>
        <taxon>Chelicerata</taxon>
        <taxon>Arachnida</taxon>
        <taxon>Araneae</taxon>
        <taxon>Araneomorphae</taxon>
        <taxon>Entelegynae</taxon>
        <taxon>Araneoidea</taxon>
        <taxon>Nephilidae</taxon>
        <taxon>Trichonephila</taxon>
    </lineage>
</organism>
<protein>
    <submittedName>
        <fullName evidence="2">Uncharacterized protein</fullName>
    </submittedName>
</protein>
<name>A0A8X6FM63_TRICU</name>
<feature type="region of interest" description="Disordered" evidence="1">
    <location>
        <begin position="1"/>
        <end position="21"/>
    </location>
</feature>
<dbReference type="EMBL" id="BMAO01032765">
    <property type="protein sequence ID" value="GFQ84445.1"/>
    <property type="molecule type" value="Genomic_DNA"/>
</dbReference>